<evidence type="ECO:0000256" key="1">
    <source>
        <dbReference type="ARBA" id="ARBA00022614"/>
    </source>
</evidence>
<dbReference type="STRING" id="1448316.A0A395H0H7"/>
<dbReference type="CDD" id="cd07521">
    <property type="entry name" value="HAD_FCP1-like"/>
    <property type="match status" value="1"/>
</dbReference>
<evidence type="ECO:0000256" key="3">
    <source>
        <dbReference type="SAM" id="MobiDB-lite"/>
    </source>
</evidence>
<proteinExistence type="predicted"/>
<dbReference type="PROSITE" id="PS51450">
    <property type="entry name" value="LRR"/>
    <property type="match status" value="8"/>
</dbReference>
<dbReference type="AlphaFoldDB" id="A0A395H0H7"/>
<feature type="compositionally biased region" description="Basic and acidic residues" evidence="3">
    <location>
        <begin position="318"/>
        <end position="328"/>
    </location>
</feature>
<dbReference type="GeneID" id="37220666"/>
<dbReference type="InterPro" id="IPR036412">
    <property type="entry name" value="HAD-like_sf"/>
</dbReference>
<dbReference type="SUPFAM" id="SSF52058">
    <property type="entry name" value="L domain-like"/>
    <property type="match status" value="1"/>
</dbReference>
<feature type="compositionally biased region" description="Basic and acidic residues" evidence="3">
    <location>
        <begin position="230"/>
        <end position="242"/>
    </location>
</feature>
<gene>
    <name evidence="5" type="ORF">BO80DRAFT_356678</name>
</gene>
<feature type="compositionally biased region" description="Polar residues" evidence="3">
    <location>
        <begin position="289"/>
        <end position="307"/>
    </location>
</feature>
<feature type="compositionally biased region" description="Basic and acidic residues" evidence="3">
    <location>
        <begin position="98"/>
        <end position="119"/>
    </location>
</feature>
<dbReference type="InterPro" id="IPR001611">
    <property type="entry name" value="Leu-rich_rpt"/>
</dbReference>
<dbReference type="Pfam" id="PF03031">
    <property type="entry name" value="NIF"/>
    <property type="match status" value="1"/>
</dbReference>
<dbReference type="GO" id="GO:0009651">
    <property type="term" value="P:response to salt stress"/>
    <property type="evidence" value="ECO:0007669"/>
    <property type="project" value="UniProtKB-ARBA"/>
</dbReference>
<feature type="compositionally biased region" description="Low complexity" evidence="3">
    <location>
        <begin position="276"/>
        <end position="287"/>
    </location>
</feature>
<dbReference type="GO" id="GO:0045944">
    <property type="term" value="P:positive regulation of transcription by RNA polymerase II"/>
    <property type="evidence" value="ECO:0007669"/>
    <property type="project" value="UniProtKB-ARBA"/>
</dbReference>
<dbReference type="VEuPathDB" id="FungiDB:BO80DRAFT_356678"/>
<name>A0A395H0H7_9EURO</name>
<dbReference type="Gene3D" id="3.80.10.10">
    <property type="entry name" value="Ribonuclease Inhibitor"/>
    <property type="match status" value="2"/>
</dbReference>
<dbReference type="GO" id="GO:1904262">
    <property type="term" value="P:negative regulation of TORC1 signaling"/>
    <property type="evidence" value="ECO:0007669"/>
    <property type="project" value="UniProtKB-ARBA"/>
</dbReference>
<protein>
    <submittedName>
        <fullName evidence="5">NIF-domain-containing protein</fullName>
    </submittedName>
</protein>
<feature type="compositionally biased region" description="Basic residues" evidence="3">
    <location>
        <begin position="123"/>
        <end position="135"/>
    </location>
</feature>
<dbReference type="GO" id="GO:0034198">
    <property type="term" value="P:cellular response to amino acid starvation"/>
    <property type="evidence" value="ECO:0007669"/>
    <property type="project" value="UniProtKB-ARBA"/>
</dbReference>
<dbReference type="PROSITE" id="PS50969">
    <property type="entry name" value="FCP1"/>
    <property type="match status" value="1"/>
</dbReference>
<evidence type="ECO:0000313" key="5">
    <source>
        <dbReference type="EMBL" id="RAL00448.1"/>
    </source>
</evidence>
<dbReference type="SUPFAM" id="SSF56784">
    <property type="entry name" value="HAD-like"/>
    <property type="match status" value="1"/>
</dbReference>
<feature type="region of interest" description="Disordered" evidence="3">
    <location>
        <begin position="1"/>
        <end position="366"/>
    </location>
</feature>
<keyword evidence="1" id="KW-0433">Leucine-rich repeat</keyword>
<dbReference type="FunFam" id="3.40.50.1000:FF:000043">
    <property type="entry name" value="General stress response phosphoprotein phosphatase Psr1/2"/>
    <property type="match status" value="1"/>
</dbReference>
<dbReference type="InterPro" id="IPR032675">
    <property type="entry name" value="LRR_dom_sf"/>
</dbReference>
<feature type="compositionally biased region" description="Basic and acidic residues" evidence="3">
    <location>
        <begin position="1"/>
        <end position="10"/>
    </location>
</feature>
<dbReference type="Pfam" id="PF13516">
    <property type="entry name" value="LRR_6"/>
    <property type="match status" value="1"/>
</dbReference>
<feature type="compositionally biased region" description="Polar residues" evidence="3">
    <location>
        <begin position="244"/>
        <end position="254"/>
    </location>
</feature>
<feature type="compositionally biased region" description="Low complexity" evidence="3">
    <location>
        <begin position="68"/>
        <end position="81"/>
    </location>
</feature>
<dbReference type="InterPro" id="IPR023214">
    <property type="entry name" value="HAD_sf"/>
</dbReference>
<dbReference type="GO" id="GO:0016791">
    <property type="term" value="F:phosphatase activity"/>
    <property type="evidence" value="ECO:0007669"/>
    <property type="project" value="InterPro"/>
</dbReference>
<dbReference type="NCBIfam" id="TIGR02251">
    <property type="entry name" value="HIF-SF_euk"/>
    <property type="match status" value="1"/>
</dbReference>
<dbReference type="InterPro" id="IPR003591">
    <property type="entry name" value="Leu-rich_rpt_typical-subtyp"/>
</dbReference>
<dbReference type="PANTHER" id="PTHR46652:SF3">
    <property type="entry name" value="LEUCINE-RICH REPEAT-CONTAINING PROTEIN 9"/>
    <property type="match status" value="1"/>
</dbReference>
<keyword evidence="2" id="KW-0677">Repeat</keyword>
<accession>A0A395H0H7</accession>
<dbReference type="RefSeq" id="XP_025574775.1">
    <property type="nucleotide sequence ID" value="XM_025715801.1"/>
</dbReference>
<dbReference type="Pfam" id="PF12799">
    <property type="entry name" value="LRR_4"/>
    <property type="match status" value="3"/>
</dbReference>
<evidence type="ECO:0000259" key="4">
    <source>
        <dbReference type="PROSITE" id="PS50969"/>
    </source>
</evidence>
<feature type="compositionally biased region" description="Polar residues" evidence="3">
    <location>
        <begin position="30"/>
        <end position="62"/>
    </location>
</feature>
<dbReference type="SMART" id="SM00369">
    <property type="entry name" value="LRR_TYP"/>
    <property type="match status" value="6"/>
</dbReference>
<feature type="compositionally biased region" description="Basic and acidic residues" evidence="3">
    <location>
        <begin position="154"/>
        <end position="173"/>
    </location>
</feature>
<organism evidence="5 6">
    <name type="scientific">Aspergillus ibericus CBS 121593</name>
    <dbReference type="NCBI Taxonomy" id="1448316"/>
    <lineage>
        <taxon>Eukaryota</taxon>
        <taxon>Fungi</taxon>
        <taxon>Dikarya</taxon>
        <taxon>Ascomycota</taxon>
        <taxon>Pezizomycotina</taxon>
        <taxon>Eurotiomycetes</taxon>
        <taxon>Eurotiomycetidae</taxon>
        <taxon>Eurotiales</taxon>
        <taxon>Aspergillaceae</taxon>
        <taxon>Aspergillus</taxon>
        <taxon>Aspergillus subgen. Circumdati</taxon>
    </lineage>
</organism>
<dbReference type="InterPro" id="IPR004274">
    <property type="entry name" value="FCP1_dom"/>
</dbReference>
<dbReference type="InterPro" id="IPR050836">
    <property type="entry name" value="SDS22/Internalin_LRR"/>
</dbReference>
<feature type="domain" description="FCP1 homology" evidence="4">
    <location>
        <begin position="406"/>
        <end position="561"/>
    </location>
</feature>
<dbReference type="EMBL" id="KZ824440">
    <property type="protein sequence ID" value="RAL00448.1"/>
    <property type="molecule type" value="Genomic_DNA"/>
</dbReference>
<dbReference type="OrthoDB" id="277011at2759"/>
<evidence type="ECO:0000256" key="2">
    <source>
        <dbReference type="ARBA" id="ARBA00022737"/>
    </source>
</evidence>
<dbReference type="Gene3D" id="3.40.50.1000">
    <property type="entry name" value="HAD superfamily/HAD-like"/>
    <property type="match status" value="1"/>
</dbReference>
<dbReference type="InterPro" id="IPR011948">
    <property type="entry name" value="Dullard_phosphatase"/>
</dbReference>
<dbReference type="InterPro" id="IPR025875">
    <property type="entry name" value="Leu-rich_rpt_4"/>
</dbReference>
<dbReference type="PANTHER" id="PTHR46652">
    <property type="entry name" value="LEUCINE-RICH REPEAT AND IQ DOMAIN-CONTAINING PROTEIN 1-RELATED"/>
    <property type="match status" value="1"/>
</dbReference>
<feature type="compositionally biased region" description="Polar residues" evidence="3">
    <location>
        <begin position="261"/>
        <end position="271"/>
    </location>
</feature>
<dbReference type="SMART" id="SM00364">
    <property type="entry name" value="LRR_BAC"/>
    <property type="match status" value="3"/>
</dbReference>
<dbReference type="SMART" id="SM00365">
    <property type="entry name" value="LRR_SD22"/>
    <property type="match status" value="9"/>
</dbReference>
<reference evidence="5 6" key="1">
    <citation type="submission" date="2018-02" db="EMBL/GenBank/DDBJ databases">
        <title>The genomes of Aspergillus section Nigri reveals drivers in fungal speciation.</title>
        <authorList>
            <consortium name="DOE Joint Genome Institute"/>
            <person name="Vesth T.C."/>
            <person name="Nybo J."/>
            <person name="Theobald S."/>
            <person name="Brandl J."/>
            <person name="Frisvad J.C."/>
            <person name="Nielsen K.F."/>
            <person name="Lyhne E.K."/>
            <person name="Kogle M.E."/>
            <person name="Kuo A."/>
            <person name="Riley R."/>
            <person name="Clum A."/>
            <person name="Nolan M."/>
            <person name="Lipzen A."/>
            <person name="Salamov A."/>
            <person name="Henrissat B."/>
            <person name="Wiebenga A."/>
            <person name="De vries R.P."/>
            <person name="Grigoriev I.V."/>
            <person name="Mortensen U.H."/>
            <person name="Andersen M.R."/>
            <person name="Baker S.E."/>
        </authorList>
    </citation>
    <scope>NUCLEOTIDE SEQUENCE [LARGE SCALE GENOMIC DNA]</scope>
    <source>
        <strain evidence="5 6">CBS 121593</strain>
    </source>
</reference>
<sequence length="933" mass="103528">MLGGSLERDSSPSNSKAATAEAPMPIATSHPDSNPESSPQDQPASTDASPPSTHLEPSNAVQESVAPAQGSAGDSAATAADAPKKQHTLLPIPSRASLKADRQSTLDKSQDTAHDDSENTLRGSKRSIFKGRRDRSRGSSMRSRRQNQEGASLEEDKAASPDLRDPAKPERRNKVSYRLFAFLSCCSSTSDDPEDPAIPAKRTSRRPSVPSPQPAPEKTDATAGDSSTAESKDPSYYRDEKPNMTVTSNQSMSQVDEERTVTTPDQGSQLDGTAVPSGSPEPGHEPSLAQDNADSQGSGVGQSTQPAATPAESAVTSKTDDFVQRTEDPTPPTPTEKSPDAVGTDELPKPPSSETSYEDEKYTSHDEEATVLPAELPPLMAPSGNHADTILHDMQQQFLLPPPLPHLRDRKCLVLDLDETLVHSSFKVLERADFTIPVEIEGQYHNIYVIKRPGVDQFMKRVGELYEVVVFTASVSKYGDPLLDQLDIHNVVHHRLFRDSCYNHQGNYVKVMGRDLRDTIIIDNSPTSYIFHPQHAIPISSWFSDAHDNELLDLIPVLEDLAGAQVKDHRSWHRHTSELLPASPPPNQYLITHPPRFPLLSTHPTPNTPDNIATMKDKNGWDGKLRVEPKAIITNPEALEDPDYSDSDAPPVEEIQADEDLLEDEDPNAEKICLRQNQISRIEFPTTVAKSLTELDLYDNLISHVKGLDEFENLTSLDLSFNKIKHIKNIAHLIKLTDLYFVQNKISRIEGVETFTALRNLELGANRIREIENLDQLKALEELWLGKNKITELKNLDGLSNLRILSIQSNRLTSITGLSNLKNLEELYVSHNAITDLSGLEENTSLRVLDFSNNQVSKLEHLEHLKNLEELWASNNQLSSFDEVERQLRDKEKLQTVYFEGNPLQMKAPALYRNKVRLAIPHIMQVDASEYLL</sequence>
<dbReference type="SMART" id="SM00577">
    <property type="entry name" value="CPDc"/>
    <property type="match status" value="1"/>
</dbReference>
<keyword evidence="6" id="KW-1185">Reference proteome</keyword>
<dbReference type="Proteomes" id="UP000249402">
    <property type="component" value="Unassembled WGS sequence"/>
</dbReference>
<evidence type="ECO:0000313" key="6">
    <source>
        <dbReference type="Proteomes" id="UP000249402"/>
    </source>
</evidence>